<name>A0AAN6JTH2_9BASI</name>
<feature type="transmembrane region" description="Helical" evidence="12">
    <location>
        <begin position="378"/>
        <end position="397"/>
    </location>
</feature>
<dbReference type="PANTHER" id="PTHR31382">
    <property type="entry name" value="NA(+)/H(+) ANTIPORTER"/>
    <property type="match status" value="1"/>
</dbReference>
<comment type="similarity">
    <text evidence="2">Belongs to the fungal Na(+)/H(+) exchanger family.</text>
</comment>
<feature type="region of interest" description="Disordered" evidence="11">
    <location>
        <begin position="508"/>
        <end position="576"/>
    </location>
</feature>
<evidence type="ECO:0000256" key="6">
    <source>
        <dbReference type="ARBA" id="ARBA00022989"/>
    </source>
</evidence>
<dbReference type="AlphaFoldDB" id="A0AAN6JTH2"/>
<reference evidence="14" key="1">
    <citation type="journal article" date="2023" name="PhytoFront">
        <title>Draft Genome Resources of Seven Strains of Tilletia horrida, Causal Agent of Kernel Smut of Rice.</title>
        <authorList>
            <person name="Khanal S."/>
            <person name="Antony Babu S."/>
            <person name="Zhou X.G."/>
        </authorList>
    </citation>
    <scope>NUCLEOTIDE SEQUENCE</scope>
    <source>
        <strain evidence="14">TX6</strain>
    </source>
</reference>
<dbReference type="GO" id="GO:0015385">
    <property type="term" value="F:sodium:proton antiporter activity"/>
    <property type="evidence" value="ECO:0007669"/>
    <property type="project" value="InterPro"/>
</dbReference>
<evidence type="ECO:0000256" key="1">
    <source>
        <dbReference type="ARBA" id="ARBA00004141"/>
    </source>
</evidence>
<feature type="compositionally biased region" description="Basic and acidic residues" evidence="11">
    <location>
        <begin position="861"/>
        <end position="874"/>
    </location>
</feature>
<organism evidence="14 15">
    <name type="scientific">Tilletia horrida</name>
    <dbReference type="NCBI Taxonomy" id="155126"/>
    <lineage>
        <taxon>Eukaryota</taxon>
        <taxon>Fungi</taxon>
        <taxon>Dikarya</taxon>
        <taxon>Basidiomycota</taxon>
        <taxon>Ustilaginomycotina</taxon>
        <taxon>Exobasidiomycetes</taxon>
        <taxon>Tilletiales</taxon>
        <taxon>Tilletiaceae</taxon>
        <taxon>Tilletia</taxon>
    </lineage>
</organism>
<dbReference type="FunFam" id="1.20.1530.20:FF:000015">
    <property type="entry name" value="Na(+)/H(+) antiporter 2"/>
    <property type="match status" value="1"/>
</dbReference>
<feature type="compositionally biased region" description="Low complexity" evidence="11">
    <location>
        <begin position="875"/>
        <end position="888"/>
    </location>
</feature>
<keyword evidence="9 12" id="KW-0472">Membrane</keyword>
<protein>
    <recommendedName>
        <fullName evidence="13">Cation/H+ exchanger transmembrane domain-containing protein</fullName>
    </recommendedName>
</protein>
<dbReference type="EMBL" id="JAPDMZ010000010">
    <property type="protein sequence ID" value="KAK0556817.1"/>
    <property type="molecule type" value="Genomic_DNA"/>
</dbReference>
<feature type="transmembrane region" description="Helical" evidence="12">
    <location>
        <begin position="118"/>
        <end position="141"/>
    </location>
</feature>
<evidence type="ECO:0000313" key="14">
    <source>
        <dbReference type="EMBL" id="KAK0556817.1"/>
    </source>
</evidence>
<feature type="region of interest" description="Disordered" evidence="11">
    <location>
        <begin position="602"/>
        <end position="623"/>
    </location>
</feature>
<keyword evidence="6 12" id="KW-1133">Transmembrane helix</keyword>
<evidence type="ECO:0000256" key="8">
    <source>
        <dbReference type="ARBA" id="ARBA00023065"/>
    </source>
</evidence>
<keyword evidence="10" id="KW-0739">Sodium transport</keyword>
<dbReference type="Proteomes" id="UP001176517">
    <property type="component" value="Unassembled WGS sequence"/>
</dbReference>
<evidence type="ECO:0000256" key="10">
    <source>
        <dbReference type="ARBA" id="ARBA00023201"/>
    </source>
</evidence>
<feature type="transmembrane region" description="Helical" evidence="12">
    <location>
        <begin position="225"/>
        <end position="242"/>
    </location>
</feature>
<feature type="compositionally biased region" description="Basic and acidic residues" evidence="11">
    <location>
        <begin position="980"/>
        <end position="993"/>
    </location>
</feature>
<evidence type="ECO:0000256" key="3">
    <source>
        <dbReference type="ARBA" id="ARBA00022448"/>
    </source>
</evidence>
<feature type="transmembrane region" description="Helical" evidence="12">
    <location>
        <begin position="417"/>
        <end position="445"/>
    </location>
</feature>
<dbReference type="GO" id="GO:0120029">
    <property type="term" value="P:proton export across plasma membrane"/>
    <property type="evidence" value="ECO:0007669"/>
    <property type="project" value="InterPro"/>
</dbReference>
<dbReference type="PANTHER" id="PTHR31382:SF4">
    <property type="entry name" value="NA(+)_H(+) ANTIPORTER"/>
    <property type="match status" value="1"/>
</dbReference>
<feature type="compositionally biased region" description="Low complexity" evidence="11">
    <location>
        <begin position="897"/>
        <end position="907"/>
    </location>
</feature>
<evidence type="ECO:0000256" key="12">
    <source>
        <dbReference type="SAM" id="Phobius"/>
    </source>
</evidence>
<evidence type="ECO:0000313" key="15">
    <source>
        <dbReference type="Proteomes" id="UP001176517"/>
    </source>
</evidence>
<evidence type="ECO:0000256" key="5">
    <source>
        <dbReference type="ARBA" id="ARBA00022692"/>
    </source>
</evidence>
<dbReference type="GO" id="GO:0042391">
    <property type="term" value="P:regulation of membrane potential"/>
    <property type="evidence" value="ECO:0007669"/>
    <property type="project" value="InterPro"/>
</dbReference>
<feature type="compositionally biased region" description="Basic and acidic residues" evidence="11">
    <location>
        <begin position="639"/>
        <end position="659"/>
    </location>
</feature>
<evidence type="ECO:0000259" key="13">
    <source>
        <dbReference type="Pfam" id="PF00999"/>
    </source>
</evidence>
<evidence type="ECO:0000256" key="9">
    <source>
        <dbReference type="ARBA" id="ARBA00023136"/>
    </source>
</evidence>
<comment type="caution">
    <text evidence="14">The sequence shown here is derived from an EMBL/GenBank/DDBJ whole genome shotgun (WGS) entry which is preliminary data.</text>
</comment>
<feature type="compositionally biased region" description="Basic and acidic residues" evidence="11">
    <location>
        <begin position="710"/>
        <end position="739"/>
    </location>
</feature>
<keyword evidence="7" id="KW-0915">Sodium</keyword>
<feature type="transmembrane region" description="Helical" evidence="12">
    <location>
        <begin position="49"/>
        <end position="66"/>
    </location>
</feature>
<keyword evidence="5 12" id="KW-0812">Transmembrane</keyword>
<keyword evidence="15" id="KW-1185">Reference proteome</keyword>
<feature type="region of interest" description="Disordered" evidence="11">
    <location>
        <begin position="861"/>
        <end position="993"/>
    </location>
</feature>
<dbReference type="GO" id="GO:0030007">
    <property type="term" value="P:intracellular potassium ion homeostasis"/>
    <property type="evidence" value="ECO:0007669"/>
    <property type="project" value="TreeGrafter"/>
</dbReference>
<feature type="compositionally biased region" description="Basic and acidic residues" evidence="11">
    <location>
        <begin position="670"/>
        <end position="685"/>
    </location>
</feature>
<feature type="compositionally biased region" description="Basic and acidic residues" evidence="11">
    <location>
        <begin position="511"/>
        <end position="522"/>
    </location>
</feature>
<feature type="compositionally biased region" description="Basic and acidic residues" evidence="11">
    <location>
        <begin position="547"/>
        <end position="561"/>
    </location>
</feature>
<feature type="domain" description="Cation/H+ exchanger transmembrane" evidence="13">
    <location>
        <begin position="32"/>
        <end position="444"/>
    </location>
</feature>
<keyword evidence="4" id="KW-0050">Antiport</keyword>
<evidence type="ECO:0000256" key="11">
    <source>
        <dbReference type="SAM" id="MobiDB-lite"/>
    </source>
</evidence>
<proteinExistence type="inferred from homology"/>
<feature type="transmembrane region" description="Helical" evidence="12">
    <location>
        <begin position="19"/>
        <end position="37"/>
    </location>
</feature>
<feature type="transmembrane region" description="Helical" evidence="12">
    <location>
        <begin position="346"/>
        <end position="366"/>
    </location>
</feature>
<feature type="compositionally biased region" description="Low complexity" evidence="11">
    <location>
        <begin position="528"/>
        <end position="541"/>
    </location>
</feature>
<feature type="transmembrane region" description="Helical" evidence="12">
    <location>
        <begin position="86"/>
        <end position="106"/>
    </location>
</feature>
<dbReference type="GO" id="GO:0036376">
    <property type="term" value="P:sodium ion export across plasma membrane"/>
    <property type="evidence" value="ECO:0007669"/>
    <property type="project" value="InterPro"/>
</dbReference>
<keyword evidence="8" id="KW-0406">Ion transport</keyword>
<dbReference type="GO" id="GO:0005886">
    <property type="term" value="C:plasma membrane"/>
    <property type="evidence" value="ECO:0007669"/>
    <property type="project" value="InterPro"/>
</dbReference>
<gene>
    <name evidence="14" type="ORF">OC846_000844</name>
</gene>
<keyword evidence="3" id="KW-0813">Transport</keyword>
<dbReference type="InterPro" id="IPR004712">
    <property type="entry name" value="Na+/H+_antiporter_fungi"/>
</dbReference>
<evidence type="ECO:0000256" key="4">
    <source>
        <dbReference type="ARBA" id="ARBA00022449"/>
    </source>
</evidence>
<feature type="region of interest" description="Disordered" evidence="11">
    <location>
        <begin position="638"/>
        <end position="739"/>
    </location>
</feature>
<sequence length="993" mass="110190">MGGESEHGFHPFEVSPAHLVYVGLGFFIVIYASLSLFIKEKLYLGEAPLAAIFGIIVGPAAINLFDPSHWAENTTRAPGGMITNEITLEVMRVTIALSVFAVGVELPRKYLLRHWKSIMFLLGPVMVWGWLVTAAFIYLLIPGLDFLNSLVVAACVTPTDPILAQAVIGGPWAEKHVPAHLRHMLACESGCNDGAAFPFLYLALYLSLNRENTRYAIGRWFYESWLYEIIFGTILGALIGWVARKALRFSERHRLIDRESFVAQYVSLAIASMGVNVLLGSDDLLAAFACGTAFAWDGWFTRQTEDSNFSNIVDLLFNCAAFIYIGALMPFGAWVDTASTLSLWRLFVLAIAVLLLKRIPIIIALWKLIPDIKTFREALFAGHFGPIGVGAIFIATLGRTELPEEVNDPPQNSNDVLALTIQPIVFFFVLCSIAVHGLTIPFFAFSKGAHKITRTWSRHPSLAPNGEPSWMTRVRRFGTKDSTALRDSDTGGGMAEIQRILASTRAAIGKSGDDGENEKAQDDVDETASPSAASGAASNSDNSDEITESRRRADVDLEKGHPAQPSSNGPSRPHTPRQHVMFVSKAEQDRAALGLEEAKEAVDDVEDWEPMEHYDPTCDWCGDNTKEMRLYKRALAQARDAHQKRLLKKDIPSHDEQQRQRTPTTSRPHSRSEERHAYDREHQEEADLGEAPMDREMITGEVSEDEEDEAVRKDKEGHPRGDKPGGSSQKRDECSADARHRRWEERQAELDEACEDTNDNEDAYPRVRQWVEGHKLVLEYELSRTSDAQVEVIDLLDDERQRISDAENPSHLWKLEHEKELDLLLPDLRHRDWDYTNSARNLIRHHIPSLLKEARIKAKKQAEKLKEKERRRASGEVTSGSETETEGAAAKKRRSRASSAGSSKGAAFQRPGPGSRTTSDTVGGVISSATAKLKSKLGLGSSAEREEGADEVVPNIGAAEPQEPPLRPPARGQSSSTSVKKQDWAEHGDGADY</sequence>
<dbReference type="Pfam" id="PF00999">
    <property type="entry name" value="Na_H_Exchanger"/>
    <property type="match status" value="1"/>
</dbReference>
<evidence type="ECO:0000256" key="2">
    <source>
        <dbReference type="ARBA" id="ARBA00005248"/>
    </source>
</evidence>
<dbReference type="InterPro" id="IPR006153">
    <property type="entry name" value="Cation/H_exchanger_TM"/>
</dbReference>
<comment type="subcellular location">
    <subcellularLocation>
        <location evidence="1">Membrane</location>
        <topology evidence="1">Multi-pass membrane protein</topology>
    </subcellularLocation>
</comment>
<feature type="transmembrane region" description="Helical" evidence="12">
    <location>
        <begin position="312"/>
        <end position="334"/>
    </location>
</feature>
<evidence type="ECO:0000256" key="7">
    <source>
        <dbReference type="ARBA" id="ARBA00023053"/>
    </source>
</evidence>
<accession>A0AAN6JTH2</accession>